<dbReference type="GO" id="GO:0005634">
    <property type="term" value="C:nucleus"/>
    <property type="evidence" value="ECO:0007669"/>
    <property type="project" value="TreeGrafter"/>
</dbReference>
<dbReference type="PANTHER" id="PTHR23003">
    <property type="entry name" value="RNA RECOGNITION MOTIF RRM DOMAIN CONTAINING PROTEIN"/>
    <property type="match status" value="1"/>
</dbReference>
<evidence type="ECO:0000256" key="3">
    <source>
        <dbReference type="SAM" id="MobiDB-lite"/>
    </source>
</evidence>
<dbReference type="GO" id="GO:0003729">
    <property type="term" value="F:mRNA binding"/>
    <property type="evidence" value="ECO:0007669"/>
    <property type="project" value="TreeGrafter"/>
</dbReference>
<name>A0A0H1B9B3_9EURO</name>
<evidence type="ECO:0000256" key="2">
    <source>
        <dbReference type="PROSITE-ProRule" id="PRU00176"/>
    </source>
</evidence>
<keyword evidence="1 2" id="KW-0694">RNA-binding</keyword>
<evidence type="ECO:0000256" key="1">
    <source>
        <dbReference type="ARBA" id="ARBA00022884"/>
    </source>
</evidence>
<dbReference type="PROSITE" id="PS50102">
    <property type="entry name" value="RRM"/>
    <property type="match status" value="1"/>
</dbReference>
<keyword evidence="6" id="KW-1185">Reference proteome</keyword>
<gene>
    <name evidence="5" type="ORF">EMPG_10774</name>
</gene>
<dbReference type="InterPro" id="IPR000504">
    <property type="entry name" value="RRM_dom"/>
</dbReference>
<protein>
    <recommendedName>
        <fullName evidence="4">RRM domain-containing protein</fullName>
    </recommendedName>
</protein>
<dbReference type="OrthoDB" id="1049195at2759"/>
<comment type="caution">
    <text evidence="5">The sequence shown here is derived from an EMBL/GenBank/DDBJ whole genome shotgun (WGS) entry which is preliminary data.</text>
</comment>
<dbReference type="Pfam" id="PF00076">
    <property type="entry name" value="RRM_1"/>
    <property type="match status" value="1"/>
</dbReference>
<dbReference type="InterPro" id="IPR035979">
    <property type="entry name" value="RBD_domain_sf"/>
</dbReference>
<evidence type="ECO:0000313" key="6">
    <source>
        <dbReference type="Proteomes" id="UP000053573"/>
    </source>
</evidence>
<sequence length="501" mass="55161">MPFSPRQRDGRRNSRSADEEYVVFLQGIPPQCRWQELKDLVRQTALHIRQAVVYDDSHGHPTGLGQIIVKNEDEAWRTYNRLSTNGWNGNSLTVTLSLASSPTKPIAGPTKSLPASRIPYAGGGYPSPPRCAPLVSSPTSTMPPELTNKHRNFPTPQPYATSLEYTHFATSVNPQAQHQHPLVPLVADQLAYQFPLIYPSDIHFPMQTTVLGQQFEHSPATIHRYSTSMCIQPLYELQSTNIPHLNSNNNNIHMSCDDSGVNSCNIFIQNLAIDTTGQNLKDHLRTAGIVERCDVREDRKGGGRYPRAYATATFRTKEEARRAVNQLDNSYFKGSRIRIRLDRDYGGTSSGNGHSVDINAHGAVFTPYRIARNKNFNENGNGNGGSRMEAGTAVRNGNGVKAVAAAPISTYLKSPTVSADLSPRSSQDGSPKRSEPLVVNGSRVGLKAGRSSGEKVGCEGMACLILMMPPFHPHPRIESQPYSSPPILHQRSYLSYANVHI</sequence>
<accession>A0A0H1B9B3</accession>
<feature type="domain" description="RRM" evidence="4">
    <location>
        <begin position="264"/>
        <end position="344"/>
    </location>
</feature>
<dbReference type="STRING" id="2060906.A0A0H1B9B3"/>
<dbReference type="InterPro" id="IPR012677">
    <property type="entry name" value="Nucleotide-bd_a/b_plait_sf"/>
</dbReference>
<evidence type="ECO:0000259" key="4">
    <source>
        <dbReference type="PROSITE" id="PS50102"/>
    </source>
</evidence>
<dbReference type="SMART" id="SM00360">
    <property type="entry name" value="RRM"/>
    <property type="match status" value="2"/>
</dbReference>
<dbReference type="SUPFAM" id="SSF54928">
    <property type="entry name" value="RNA-binding domain, RBD"/>
    <property type="match status" value="2"/>
</dbReference>
<dbReference type="GO" id="GO:0005737">
    <property type="term" value="C:cytoplasm"/>
    <property type="evidence" value="ECO:0007669"/>
    <property type="project" value="TreeGrafter"/>
</dbReference>
<dbReference type="AlphaFoldDB" id="A0A0H1B9B3"/>
<dbReference type="Proteomes" id="UP000053573">
    <property type="component" value="Unassembled WGS sequence"/>
</dbReference>
<dbReference type="Gene3D" id="3.30.70.330">
    <property type="match status" value="2"/>
</dbReference>
<feature type="region of interest" description="Disordered" evidence="3">
    <location>
        <begin position="416"/>
        <end position="444"/>
    </location>
</feature>
<feature type="compositionally biased region" description="Polar residues" evidence="3">
    <location>
        <begin position="416"/>
        <end position="429"/>
    </location>
</feature>
<dbReference type="EMBL" id="LDEV01003476">
    <property type="protein sequence ID" value="KLJ05801.1"/>
    <property type="molecule type" value="Genomic_DNA"/>
</dbReference>
<dbReference type="InterPro" id="IPR050374">
    <property type="entry name" value="RRT5_SRSF_SR"/>
</dbReference>
<proteinExistence type="predicted"/>
<organism evidence="5 6">
    <name type="scientific">Blastomyces silverae</name>
    <dbReference type="NCBI Taxonomy" id="2060906"/>
    <lineage>
        <taxon>Eukaryota</taxon>
        <taxon>Fungi</taxon>
        <taxon>Dikarya</taxon>
        <taxon>Ascomycota</taxon>
        <taxon>Pezizomycotina</taxon>
        <taxon>Eurotiomycetes</taxon>
        <taxon>Eurotiomycetidae</taxon>
        <taxon>Onygenales</taxon>
        <taxon>Ajellomycetaceae</taxon>
        <taxon>Blastomyces</taxon>
    </lineage>
</organism>
<evidence type="ECO:0000313" key="5">
    <source>
        <dbReference type="EMBL" id="KLJ05801.1"/>
    </source>
</evidence>
<reference evidence="6" key="1">
    <citation type="journal article" date="2015" name="PLoS Genet.">
        <title>The dynamic genome and transcriptome of the human fungal pathogen Blastomyces and close relative Emmonsia.</title>
        <authorList>
            <person name="Munoz J.F."/>
            <person name="Gauthier G.M."/>
            <person name="Desjardins C.A."/>
            <person name="Gallo J.E."/>
            <person name="Holder J."/>
            <person name="Sullivan T.D."/>
            <person name="Marty A.J."/>
            <person name="Carmen J.C."/>
            <person name="Chen Z."/>
            <person name="Ding L."/>
            <person name="Gujja S."/>
            <person name="Magrini V."/>
            <person name="Misas E."/>
            <person name="Mitreva M."/>
            <person name="Priest M."/>
            <person name="Saif S."/>
            <person name="Whiston E.A."/>
            <person name="Young S."/>
            <person name="Zeng Q."/>
            <person name="Goldman W.E."/>
            <person name="Mardis E.R."/>
            <person name="Taylor J.W."/>
            <person name="McEwen J.G."/>
            <person name="Clay O.K."/>
            <person name="Klein B.S."/>
            <person name="Cuomo C.A."/>
        </authorList>
    </citation>
    <scope>NUCLEOTIDE SEQUENCE [LARGE SCALE GENOMIC DNA]</scope>
    <source>
        <strain evidence="6">UAMH 139</strain>
    </source>
</reference>